<organism evidence="8 9">
    <name type="scientific">Actinorugispora endophytica</name>
    <dbReference type="NCBI Taxonomy" id="1605990"/>
    <lineage>
        <taxon>Bacteria</taxon>
        <taxon>Bacillati</taxon>
        <taxon>Actinomycetota</taxon>
        <taxon>Actinomycetes</taxon>
        <taxon>Streptosporangiales</taxon>
        <taxon>Nocardiopsidaceae</taxon>
        <taxon>Actinorugispora</taxon>
    </lineage>
</organism>
<dbReference type="InterPro" id="IPR036737">
    <property type="entry name" value="OmpA-like_sf"/>
</dbReference>
<evidence type="ECO:0000256" key="6">
    <source>
        <dbReference type="SAM" id="Phobius"/>
    </source>
</evidence>
<dbReference type="InterPro" id="IPR006665">
    <property type="entry name" value="OmpA-like"/>
</dbReference>
<feature type="region of interest" description="Disordered" evidence="5">
    <location>
        <begin position="662"/>
        <end position="704"/>
    </location>
</feature>
<feature type="region of interest" description="Disordered" evidence="5">
    <location>
        <begin position="391"/>
        <end position="413"/>
    </location>
</feature>
<keyword evidence="6" id="KW-0812">Transmembrane</keyword>
<proteinExistence type="predicted"/>
<feature type="region of interest" description="Disordered" evidence="5">
    <location>
        <begin position="127"/>
        <end position="158"/>
    </location>
</feature>
<dbReference type="Proteomes" id="UP000295281">
    <property type="component" value="Unassembled WGS sequence"/>
</dbReference>
<dbReference type="AlphaFoldDB" id="A0A4R6V7L0"/>
<evidence type="ECO:0000256" key="3">
    <source>
        <dbReference type="ARBA" id="ARBA00023237"/>
    </source>
</evidence>
<evidence type="ECO:0000256" key="5">
    <source>
        <dbReference type="SAM" id="MobiDB-lite"/>
    </source>
</evidence>
<keyword evidence="3" id="KW-0998">Cell outer membrane</keyword>
<feature type="compositionally biased region" description="Pro residues" evidence="5">
    <location>
        <begin position="271"/>
        <end position="281"/>
    </location>
</feature>
<dbReference type="PANTHER" id="PTHR30329">
    <property type="entry name" value="STATOR ELEMENT OF FLAGELLAR MOTOR COMPLEX"/>
    <property type="match status" value="1"/>
</dbReference>
<sequence length="977" mass="102858">MRVIRRLGALLFTLVLLLGLPYVLLWHLPWPDSDLTWNSLVVHLSSLSLPPGLATAFLVVTLWALWGLYAVSLAVEFAARGRGRARRFRPLGPLQIIAATAIGGSLAAPTQAFADTVVVEDVVGVQGVETPDTGGDEAQEQDRTAPPSTGEADGGTASTERVRTLSGFTINSASLTDGMREDLEPVVDLIREHGDPEVPVLVTGHTDRSGSDAVNLELSERRAQSVADHLAAELGEEAPEIEVEGVGSEQLLDDADVEAQRRVEVTYAVRPAPPAPQPEPASEPASETASEAGTEQAAGTAVVAKGAAEPDREQETAPVVPIVPVANTSDIGDEPQQAAVSGATSKVVVLEVPAAGALMGAAFAGVVGGFVAGRRGGVRKVALALPRGTRALTAGTPKKPERRSIDASPRPLPGDDVDGRVIIEISHIPGIGITGPGARAAARRLIANALSTEDERSARVLITKPDVLILLGSEGQALLASDRFAGVRVVETMHDALTILQRELHDNADQPIAVDDRAPLVLIATPTPEHEVALSGLLLHGQERGISAVLLGRWPLGGSCVIEADGLITETSPPLTGIFHAWWPGCDATRVNELIRGYSAAEEAEEMGDDDPTAIILPVVDESPRADASVREAGVEDAAFDSAAFDSSAFDSSAFGSSGLEDAGFWGRDEEPVREAAREEVWEAAEEESPETGAARRRAERTTGTIGASAAWDAFTSAFEEEEAREADRERALRAIAAPRGPSPWKRRRAAPEPVAEEAVAEPVVEEPEPAAPVEQVWEAEVFEPEPVAVAEPVAVEQVAEEAVAEPVVEEPVAVERVFEPVAEEPVGEAEEREPSPVAKAEPPAEEPSDGLASAFSSLNQPSAPPPVRRKPTPKRFRAPTPHSVEEAAPAPAPAQDAAPAPARPAAPAPRRERKPVAKAPRTQNAASERAADEAGQAPAQQPLTYRPRKAGKPRMRRPRPGDGDQHSEAAARPSNG</sequence>
<evidence type="ECO:0000259" key="7">
    <source>
        <dbReference type="PROSITE" id="PS51123"/>
    </source>
</evidence>
<dbReference type="PANTHER" id="PTHR30329:SF21">
    <property type="entry name" value="LIPOPROTEIN YIAD-RELATED"/>
    <property type="match status" value="1"/>
</dbReference>
<gene>
    <name evidence="8" type="ORF">EV190_101419</name>
</gene>
<feature type="transmembrane region" description="Helical" evidence="6">
    <location>
        <begin position="91"/>
        <end position="108"/>
    </location>
</feature>
<feature type="compositionally biased region" description="Acidic residues" evidence="5">
    <location>
        <begin position="822"/>
        <end position="832"/>
    </location>
</feature>
<feature type="transmembrane region" description="Helical" evidence="6">
    <location>
        <begin position="49"/>
        <end position="79"/>
    </location>
</feature>
<keyword evidence="6" id="KW-1133">Transmembrane helix</keyword>
<feature type="domain" description="OmpA-like" evidence="7">
    <location>
        <begin position="155"/>
        <end position="271"/>
    </location>
</feature>
<dbReference type="InterPro" id="IPR006664">
    <property type="entry name" value="OMP_bac"/>
</dbReference>
<feature type="compositionally biased region" description="Basic and acidic residues" evidence="5">
    <location>
        <begin position="960"/>
        <end position="970"/>
    </location>
</feature>
<reference evidence="8 9" key="1">
    <citation type="submission" date="2019-03" db="EMBL/GenBank/DDBJ databases">
        <title>Genomic Encyclopedia of Type Strains, Phase IV (KMG-IV): sequencing the most valuable type-strain genomes for metagenomic binning, comparative biology and taxonomic classification.</title>
        <authorList>
            <person name="Goeker M."/>
        </authorList>
    </citation>
    <scope>NUCLEOTIDE SEQUENCE [LARGE SCALE GENOMIC DNA]</scope>
    <source>
        <strain evidence="8 9">DSM 46770</strain>
    </source>
</reference>
<comment type="subcellular location">
    <subcellularLocation>
        <location evidence="1">Cell outer membrane</location>
    </subcellularLocation>
</comment>
<dbReference type="CDD" id="cd07185">
    <property type="entry name" value="OmpA_C-like"/>
    <property type="match status" value="1"/>
</dbReference>
<protein>
    <submittedName>
        <fullName evidence="8">Outer membrane protein OmpA-like peptidoglycan-associated protein</fullName>
    </submittedName>
</protein>
<evidence type="ECO:0000256" key="2">
    <source>
        <dbReference type="ARBA" id="ARBA00023136"/>
    </source>
</evidence>
<dbReference type="GO" id="GO:0009279">
    <property type="term" value="C:cell outer membrane"/>
    <property type="evidence" value="ECO:0007669"/>
    <property type="project" value="UniProtKB-SubCell"/>
</dbReference>
<feature type="compositionally biased region" description="Low complexity" evidence="5">
    <location>
        <begin position="888"/>
        <end position="901"/>
    </location>
</feature>
<keyword evidence="9" id="KW-1185">Reference proteome</keyword>
<dbReference type="PROSITE" id="PS51123">
    <property type="entry name" value="OMPA_2"/>
    <property type="match status" value="1"/>
</dbReference>
<feature type="region of interest" description="Disordered" evidence="5">
    <location>
        <begin position="269"/>
        <end position="320"/>
    </location>
</feature>
<feature type="compositionally biased region" description="Acidic residues" evidence="5">
    <location>
        <begin position="755"/>
        <end position="769"/>
    </location>
</feature>
<dbReference type="EMBL" id="SNYN01000001">
    <property type="protein sequence ID" value="TDQ55096.1"/>
    <property type="molecule type" value="Genomic_DNA"/>
</dbReference>
<name>A0A4R6V7L0_9ACTN</name>
<dbReference type="InterPro" id="IPR050330">
    <property type="entry name" value="Bact_OuterMem_StrucFunc"/>
</dbReference>
<comment type="caution">
    <text evidence="8">The sequence shown here is derived from an EMBL/GenBank/DDBJ whole genome shotgun (WGS) entry which is preliminary data.</text>
</comment>
<dbReference type="RefSeq" id="WP_133739674.1">
    <property type="nucleotide sequence ID" value="NZ_SNYN01000001.1"/>
</dbReference>
<feature type="compositionally biased region" description="Basic and acidic residues" evidence="5">
    <location>
        <begin position="667"/>
        <end position="681"/>
    </location>
</feature>
<feature type="compositionally biased region" description="Basic residues" evidence="5">
    <location>
        <begin position="947"/>
        <end position="959"/>
    </location>
</feature>
<feature type="region of interest" description="Disordered" evidence="5">
    <location>
        <begin position="741"/>
        <end position="772"/>
    </location>
</feature>
<dbReference type="SUPFAM" id="SSF103088">
    <property type="entry name" value="OmpA-like"/>
    <property type="match status" value="1"/>
</dbReference>
<evidence type="ECO:0000256" key="1">
    <source>
        <dbReference type="ARBA" id="ARBA00004442"/>
    </source>
</evidence>
<dbReference type="PRINTS" id="PR01021">
    <property type="entry name" value="OMPADOMAIN"/>
</dbReference>
<feature type="compositionally biased region" description="Low complexity" evidence="5">
    <location>
        <begin position="805"/>
        <end position="821"/>
    </location>
</feature>
<keyword evidence="2 4" id="KW-0472">Membrane</keyword>
<dbReference type="Pfam" id="PF00691">
    <property type="entry name" value="OmpA"/>
    <property type="match status" value="1"/>
</dbReference>
<evidence type="ECO:0000256" key="4">
    <source>
        <dbReference type="PROSITE-ProRule" id="PRU00473"/>
    </source>
</evidence>
<dbReference type="Gene3D" id="3.30.1330.60">
    <property type="entry name" value="OmpA-like domain"/>
    <property type="match status" value="1"/>
</dbReference>
<feature type="region of interest" description="Disordered" evidence="5">
    <location>
        <begin position="803"/>
        <end position="977"/>
    </location>
</feature>
<evidence type="ECO:0000313" key="8">
    <source>
        <dbReference type="EMBL" id="TDQ55096.1"/>
    </source>
</evidence>
<accession>A0A4R6V7L0</accession>
<dbReference type="OrthoDB" id="3511831at2"/>
<feature type="compositionally biased region" description="Basic residues" evidence="5">
    <location>
        <begin position="868"/>
        <end position="878"/>
    </location>
</feature>
<evidence type="ECO:0000313" key="9">
    <source>
        <dbReference type="Proteomes" id="UP000295281"/>
    </source>
</evidence>
<feature type="compositionally biased region" description="Low complexity" evidence="5">
    <location>
        <begin position="282"/>
        <end position="307"/>
    </location>
</feature>